<accession>A6KFM1</accession>
<dbReference type="EMBL" id="CH474045">
    <property type="protein sequence ID" value="EDL75963.1"/>
    <property type="molecule type" value="Genomic_DNA"/>
</dbReference>
<organism evidence="1 2">
    <name type="scientific">Rattus norvegicus</name>
    <name type="common">Rat</name>
    <dbReference type="NCBI Taxonomy" id="10116"/>
    <lineage>
        <taxon>Eukaryota</taxon>
        <taxon>Metazoa</taxon>
        <taxon>Chordata</taxon>
        <taxon>Craniata</taxon>
        <taxon>Vertebrata</taxon>
        <taxon>Euteleostomi</taxon>
        <taxon>Mammalia</taxon>
        <taxon>Eutheria</taxon>
        <taxon>Euarchontoglires</taxon>
        <taxon>Glires</taxon>
        <taxon>Rodentia</taxon>
        <taxon>Myomorpha</taxon>
        <taxon>Muroidea</taxon>
        <taxon>Muridae</taxon>
        <taxon>Murinae</taxon>
        <taxon>Rattus</taxon>
    </lineage>
</organism>
<name>A6KFM1_RAT</name>
<protein>
    <submittedName>
        <fullName evidence="1">RCG54691</fullName>
    </submittedName>
</protein>
<proteinExistence type="predicted"/>
<evidence type="ECO:0000313" key="2">
    <source>
        <dbReference type="Proteomes" id="UP000234681"/>
    </source>
</evidence>
<gene>
    <name evidence="1" type="ORF">rCG_54691</name>
</gene>
<evidence type="ECO:0000313" key="1">
    <source>
        <dbReference type="EMBL" id="EDL75963.1"/>
    </source>
</evidence>
<dbReference type="Proteomes" id="UP000234681">
    <property type="component" value="Chromosome 16"/>
</dbReference>
<sequence length="25" mass="2723">MRTLSYISSTMSTCVSCPDENGLNL</sequence>
<dbReference type="AlphaFoldDB" id="A6KFM1"/>
<reference evidence="2" key="1">
    <citation type="submission" date="2005-09" db="EMBL/GenBank/DDBJ databases">
        <authorList>
            <person name="Mural R.J."/>
            <person name="Li P.W."/>
            <person name="Adams M.D."/>
            <person name="Amanatides P.G."/>
            <person name="Baden-Tillson H."/>
            <person name="Barnstead M."/>
            <person name="Chin S.H."/>
            <person name="Dew I."/>
            <person name="Evans C.A."/>
            <person name="Ferriera S."/>
            <person name="Flanigan M."/>
            <person name="Fosler C."/>
            <person name="Glodek A."/>
            <person name="Gu Z."/>
            <person name="Holt R.A."/>
            <person name="Jennings D."/>
            <person name="Kraft C.L."/>
            <person name="Lu F."/>
            <person name="Nguyen T."/>
            <person name="Nusskern D.R."/>
            <person name="Pfannkoch C.M."/>
            <person name="Sitter C."/>
            <person name="Sutton G.G."/>
            <person name="Venter J.C."/>
            <person name="Wang Z."/>
            <person name="Woodage T."/>
            <person name="Zheng X.H."/>
            <person name="Zhong F."/>
        </authorList>
    </citation>
    <scope>NUCLEOTIDE SEQUENCE [LARGE SCALE GENOMIC DNA]</scope>
    <source>
        <strain>BN</strain>
        <strain evidence="2">Sprague-Dawley</strain>
    </source>
</reference>